<protein>
    <submittedName>
        <fullName evidence="8">RagB/SusD family nutrient uptake outer membrane protein</fullName>
    </submittedName>
</protein>
<gene>
    <name evidence="8" type="ORF">EG028_06585</name>
</gene>
<evidence type="ECO:0000259" key="7">
    <source>
        <dbReference type="Pfam" id="PF14322"/>
    </source>
</evidence>
<evidence type="ECO:0000259" key="6">
    <source>
        <dbReference type="Pfam" id="PF07980"/>
    </source>
</evidence>
<name>A0A3N4MJ43_9BACT</name>
<comment type="subcellular location">
    <subcellularLocation>
        <location evidence="1">Cell outer membrane</location>
    </subcellularLocation>
</comment>
<organism evidence="8 9">
    <name type="scientific">Chitinophaga barathri</name>
    <dbReference type="NCBI Taxonomy" id="1647451"/>
    <lineage>
        <taxon>Bacteria</taxon>
        <taxon>Pseudomonadati</taxon>
        <taxon>Bacteroidota</taxon>
        <taxon>Chitinophagia</taxon>
        <taxon>Chitinophagales</taxon>
        <taxon>Chitinophagaceae</taxon>
        <taxon>Chitinophaga</taxon>
    </lineage>
</organism>
<dbReference type="Pfam" id="PF14322">
    <property type="entry name" value="SusD-like_3"/>
    <property type="match status" value="1"/>
</dbReference>
<dbReference type="RefSeq" id="WP_120515148.1">
    <property type="nucleotide sequence ID" value="NZ_QXZY01000002.1"/>
</dbReference>
<evidence type="ECO:0000313" key="8">
    <source>
        <dbReference type="EMBL" id="RPD41827.1"/>
    </source>
</evidence>
<keyword evidence="5" id="KW-0998">Cell outer membrane</keyword>
<evidence type="ECO:0000256" key="2">
    <source>
        <dbReference type="ARBA" id="ARBA00006275"/>
    </source>
</evidence>
<feature type="domain" description="SusD-like N-terminal" evidence="7">
    <location>
        <begin position="100"/>
        <end position="230"/>
    </location>
</feature>
<dbReference type="EMBL" id="RMBX01000003">
    <property type="protein sequence ID" value="RPD41827.1"/>
    <property type="molecule type" value="Genomic_DNA"/>
</dbReference>
<comment type="similarity">
    <text evidence="2">Belongs to the SusD family.</text>
</comment>
<dbReference type="SUPFAM" id="SSF48452">
    <property type="entry name" value="TPR-like"/>
    <property type="match status" value="1"/>
</dbReference>
<dbReference type="CDD" id="cd08977">
    <property type="entry name" value="SusD"/>
    <property type="match status" value="1"/>
</dbReference>
<feature type="domain" description="RagB/SusD" evidence="6">
    <location>
        <begin position="367"/>
        <end position="506"/>
    </location>
</feature>
<keyword evidence="3" id="KW-0732">Signal</keyword>
<dbReference type="OrthoDB" id="618454at2"/>
<dbReference type="Pfam" id="PF07980">
    <property type="entry name" value="SusD_RagB"/>
    <property type="match status" value="1"/>
</dbReference>
<keyword evidence="4" id="KW-0472">Membrane</keyword>
<accession>A0A3N4MJ43</accession>
<dbReference type="InterPro" id="IPR011990">
    <property type="entry name" value="TPR-like_helical_dom_sf"/>
</dbReference>
<dbReference type="Proteomes" id="UP000279089">
    <property type="component" value="Unassembled WGS sequence"/>
</dbReference>
<proteinExistence type="inferred from homology"/>
<evidence type="ECO:0000256" key="1">
    <source>
        <dbReference type="ARBA" id="ARBA00004442"/>
    </source>
</evidence>
<reference evidence="9" key="1">
    <citation type="submission" date="2018-11" db="EMBL/GenBank/DDBJ databases">
        <title>Chitinophaga lutea sp.nov., isolate from arsenic contaminated soil.</title>
        <authorList>
            <person name="Zong Y."/>
        </authorList>
    </citation>
    <scope>NUCLEOTIDE SEQUENCE [LARGE SCALE GENOMIC DNA]</scope>
    <source>
        <strain evidence="9">YLT18</strain>
    </source>
</reference>
<evidence type="ECO:0000256" key="5">
    <source>
        <dbReference type="ARBA" id="ARBA00023237"/>
    </source>
</evidence>
<evidence type="ECO:0000256" key="3">
    <source>
        <dbReference type="ARBA" id="ARBA00022729"/>
    </source>
</evidence>
<evidence type="ECO:0000313" key="9">
    <source>
        <dbReference type="Proteomes" id="UP000279089"/>
    </source>
</evidence>
<dbReference type="PROSITE" id="PS51257">
    <property type="entry name" value="PROKAR_LIPOPROTEIN"/>
    <property type="match status" value="1"/>
</dbReference>
<dbReference type="AlphaFoldDB" id="A0A3N4MJ43"/>
<sequence length="515" mass="57293">MKQKYFPIIFALAGGIALFSSCSEDFLEADLKGTDLESAFYKNETQARQGLVAIYDVVGWQGNGYVTREGMANAASDDQRAGGGGPSDINDLQVVTKWTLTPEIGPHNELWRKGYAGIFRANKLLEKLTEVPMSEVNKARFAAEAKFLRGYFYFDLLRMFKNIPLVTKPLTTSEMRDVPQADPASVWKQIEDDIKAALAEPNLPDRISSTDDKGRVTKGTAHAMLGKVYLYQKKWQEAAAEFALVNGTTPGQPNPTYGYQLLPNFADLFKSKPEFKYNSESVFEIGYSSQSNGGWGCVSCTEGNVLNILVGPRGYNPKPGAPDYVSGWSFLVFTKDFYDFIHFDPRFKYTVADVDSLERNGFATYEKGHDNTGFFLEKFAGRQSNRPGTGTMELNFPQNKYDIRLADTYLMEAEALVMAGQSGAVGSRAYALLNAVRARVGLGPIVATIDNIFDERRLEFAGEGIRFFDLIRTGRAAAALGGRGFDPNRHYVFPIPFHELQSTKMEQNKEWGGNK</sequence>
<dbReference type="InterPro" id="IPR012944">
    <property type="entry name" value="SusD_RagB_dom"/>
</dbReference>
<evidence type="ECO:0000256" key="4">
    <source>
        <dbReference type="ARBA" id="ARBA00023136"/>
    </source>
</evidence>
<dbReference type="GO" id="GO:0009279">
    <property type="term" value="C:cell outer membrane"/>
    <property type="evidence" value="ECO:0007669"/>
    <property type="project" value="UniProtKB-SubCell"/>
</dbReference>
<keyword evidence="9" id="KW-1185">Reference proteome</keyword>
<dbReference type="InterPro" id="IPR033985">
    <property type="entry name" value="SusD-like_N"/>
</dbReference>
<comment type="caution">
    <text evidence="8">The sequence shown here is derived from an EMBL/GenBank/DDBJ whole genome shotgun (WGS) entry which is preliminary data.</text>
</comment>
<dbReference type="Gene3D" id="1.25.40.390">
    <property type="match status" value="1"/>
</dbReference>